<reference evidence="1" key="1">
    <citation type="submission" date="2015-11" db="EMBL/GenBank/DDBJ databases">
        <title>De novo transcriptome assembly of four potential Pierce s Disease insect vectors from Arizona vineyards.</title>
        <authorList>
            <person name="Tassone E.E."/>
        </authorList>
    </citation>
    <scope>NUCLEOTIDE SEQUENCE</scope>
</reference>
<dbReference type="SUPFAM" id="SSF53098">
    <property type="entry name" value="Ribonuclease H-like"/>
    <property type="match status" value="1"/>
</dbReference>
<accession>A0A1B6KJL5</accession>
<sequence>MEVLSPLCLNLFPDSAIAAQMNSKRTKTTQLLKKALAPSFEKELTENLKEPGCFFSIVMDETTDRGSIKQCAFVVTYYEKQQGKFRSRFFDLVETPGCTANDLTKCLKNCFQRQNIPWSNFIGFSSDTTNVMFGQNQSVVANLKKDFPLVAFIKCSCHMIHLVASKACLKLPRSVEDLLRNLGSHFSRSFQRQEKFKEFQEFFQVEIYKILSPSTTCWLSLQACVNRVLELYVPLKMYLRESLFQDPSKTVEEMLNTMDNVFTRAYLEFMSYALSLFNDFNTLFQSDHSLLHSVKPEIEKLLRTVCSNYLEISAVKKINVLLIDHSNP</sequence>
<organism evidence="1">
    <name type="scientific">Graphocephala atropunctata</name>
    <dbReference type="NCBI Taxonomy" id="36148"/>
    <lineage>
        <taxon>Eukaryota</taxon>
        <taxon>Metazoa</taxon>
        <taxon>Ecdysozoa</taxon>
        <taxon>Arthropoda</taxon>
        <taxon>Hexapoda</taxon>
        <taxon>Insecta</taxon>
        <taxon>Pterygota</taxon>
        <taxon>Neoptera</taxon>
        <taxon>Paraneoptera</taxon>
        <taxon>Hemiptera</taxon>
        <taxon>Auchenorrhyncha</taxon>
        <taxon>Membracoidea</taxon>
        <taxon>Cicadellidae</taxon>
        <taxon>Cicadellinae</taxon>
        <taxon>Cicadellini</taxon>
        <taxon>Graphocephala</taxon>
    </lineage>
</organism>
<evidence type="ECO:0008006" key="2">
    <source>
        <dbReference type="Google" id="ProtNLM"/>
    </source>
</evidence>
<dbReference type="InterPro" id="IPR012337">
    <property type="entry name" value="RNaseH-like_sf"/>
</dbReference>
<dbReference type="PANTHER" id="PTHR37162">
    <property type="entry name" value="HAT FAMILY DIMERISATION DOMAINCONTAINING PROTEIN-RELATED"/>
    <property type="match status" value="1"/>
</dbReference>
<protein>
    <recommendedName>
        <fullName evidence="2">DUF4371 domain-containing protein</fullName>
    </recommendedName>
</protein>
<name>A0A1B6KJL5_9HEMI</name>
<evidence type="ECO:0000313" key="1">
    <source>
        <dbReference type="EMBL" id="JAT11639.1"/>
    </source>
</evidence>
<dbReference type="EMBL" id="GEBQ01028338">
    <property type="protein sequence ID" value="JAT11639.1"/>
    <property type="molecule type" value="Transcribed_RNA"/>
</dbReference>
<dbReference type="AlphaFoldDB" id="A0A1B6KJL5"/>
<gene>
    <name evidence="1" type="ORF">g.28773</name>
</gene>
<proteinExistence type="predicted"/>
<dbReference type="PANTHER" id="PTHR37162:SF1">
    <property type="entry name" value="BED-TYPE DOMAIN-CONTAINING PROTEIN"/>
    <property type="match status" value="1"/>
</dbReference>